<feature type="transmembrane region" description="Helical" evidence="2">
    <location>
        <begin position="996"/>
        <end position="1014"/>
    </location>
</feature>
<feature type="transmembrane region" description="Helical" evidence="2">
    <location>
        <begin position="1259"/>
        <end position="1281"/>
    </location>
</feature>
<feature type="compositionally biased region" description="Low complexity" evidence="1">
    <location>
        <begin position="150"/>
        <end position="160"/>
    </location>
</feature>
<feature type="transmembrane region" description="Helical" evidence="2">
    <location>
        <begin position="306"/>
        <end position="325"/>
    </location>
</feature>
<feature type="transmembrane region" description="Helical" evidence="2">
    <location>
        <begin position="556"/>
        <end position="573"/>
    </location>
</feature>
<feature type="region of interest" description="Disordered" evidence="1">
    <location>
        <begin position="123"/>
        <end position="182"/>
    </location>
</feature>
<feature type="transmembrane region" description="Helical" evidence="2">
    <location>
        <begin position="716"/>
        <end position="735"/>
    </location>
</feature>
<feature type="transmembrane region" description="Helical" evidence="2">
    <location>
        <begin position="774"/>
        <end position="795"/>
    </location>
</feature>
<feature type="transmembrane region" description="Helical" evidence="2">
    <location>
        <begin position="1080"/>
        <end position="1101"/>
    </location>
</feature>
<accession>A0ABU3T6X3</accession>
<feature type="transmembrane region" description="Helical" evidence="2">
    <location>
        <begin position="942"/>
        <end position="959"/>
    </location>
</feature>
<feature type="transmembrane region" description="Helical" evidence="2">
    <location>
        <begin position="279"/>
        <end position="299"/>
    </location>
</feature>
<comment type="caution">
    <text evidence="3">The sequence shown here is derived from an EMBL/GenBank/DDBJ whole genome shotgun (WGS) entry which is preliminary data.</text>
</comment>
<keyword evidence="2" id="KW-0472">Membrane</keyword>
<dbReference type="NCBIfam" id="NF047321">
    <property type="entry name" value="SCO7613_CTERM"/>
    <property type="match status" value="1"/>
</dbReference>
<evidence type="ECO:0000256" key="1">
    <source>
        <dbReference type="SAM" id="MobiDB-lite"/>
    </source>
</evidence>
<feature type="transmembrane region" description="Helical" evidence="2">
    <location>
        <begin position="190"/>
        <end position="213"/>
    </location>
</feature>
<reference evidence="3 4" key="1">
    <citation type="submission" date="2023-09" db="EMBL/GenBank/DDBJ databases">
        <title>Microbacterium fusihabitans sp. nov., Microbacterium phycihabitans sp. nov., and Microbacterium cervinum sp. nov., isolated from dried seaweeds of beach.</title>
        <authorList>
            <person name="Lee S.D."/>
        </authorList>
    </citation>
    <scope>NUCLEOTIDE SEQUENCE [LARGE SCALE GENOMIC DNA]</scope>
    <source>
        <strain evidence="3 4">KSW4-17</strain>
    </source>
</reference>
<evidence type="ECO:0000256" key="2">
    <source>
        <dbReference type="SAM" id="Phobius"/>
    </source>
</evidence>
<feature type="transmembrane region" description="Helical" evidence="2">
    <location>
        <begin position="1498"/>
        <end position="1518"/>
    </location>
</feature>
<feature type="transmembrane region" description="Helical" evidence="2">
    <location>
        <begin position="919"/>
        <end position="936"/>
    </location>
</feature>
<feature type="transmembrane region" description="Helical" evidence="2">
    <location>
        <begin position="250"/>
        <end position="267"/>
    </location>
</feature>
<evidence type="ECO:0000313" key="4">
    <source>
        <dbReference type="Proteomes" id="UP001263371"/>
    </source>
</evidence>
<feature type="transmembrane region" description="Helical" evidence="2">
    <location>
        <begin position="531"/>
        <end position="549"/>
    </location>
</feature>
<feature type="transmembrane region" description="Helical" evidence="2">
    <location>
        <begin position="1312"/>
        <end position="1333"/>
    </location>
</feature>
<dbReference type="RefSeq" id="WP_315994310.1">
    <property type="nucleotide sequence ID" value="NZ_JAWDIS010000001.1"/>
</dbReference>
<feature type="region of interest" description="Disordered" evidence="1">
    <location>
        <begin position="610"/>
        <end position="635"/>
    </location>
</feature>
<dbReference type="EMBL" id="JAWDIS010000001">
    <property type="protein sequence ID" value="MDU0367123.1"/>
    <property type="molecule type" value="Genomic_DNA"/>
</dbReference>
<keyword evidence="2" id="KW-1133">Transmembrane helix</keyword>
<feature type="transmembrane region" description="Helical" evidence="2">
    <location>
        <begin position="366"/>
        <end position="386"/>
    </location>
</feature>
<evidence type="ECO:0000313" key="3">
    <source>
        <dbReference type="EMBL" id="MDU0367123.1"/>
    </source>
</evidence>
<feature type="transmembrane region" description="Helical" evidence="2">
    <location>
        <begin position="833"/>
        <end position="852"/>
    </location>
</feature>
<keyword evidence="4" id="KW-1185">Reference proteome</keyword>
<feature type="transmembrane region" description="Helical" evidence="2">
    <location>
        <begin position="1145"/>
        <end position="1165"/>
    </location>
</feature>
<organism evidence="3 4">
    <name type="scientific">Microbacterium galbum</name>
    <dbReference type="NCBI Taxonomy" id="3075994"/>
    <lineage>
        <taxon>Bacteria</taxon>
        <taxon>Bacillati</taxon>
        <taxon>Actinomycetota</taxon>
        <taxon>Actinomycetes</taxon>
        <taxon>Micrococcales</taxon>
        <taxon>Microbacteriaceae</taxon>
        <taxon>Microbacterium</taxon>
    </lineage>
</organism>
<feature type="transmembrane region" description="Helical" evidence="2">
    <location>
        <begin position="1201"/>
        <end position="1222"/>
    </location>
</feature>
<feature type="transmembrane region" description="Helical" evidence="2">
    <location>
        <begin position="688"/>
        <end position="710"/>
    </location>
</feature>
<feature type="transmembrane region" description="Helical" evidence="2">
    <location>
        <begin position="1113"/>
        <end position="1133"/>
    </location>
</feature>
<feature type="transmembrane region" description="Helical" evidence="2">
    <location>
        <begin position="579"/>
        <end position="599"/>
    </location>
</feature>
<feature type="transmembrane region" description="Helical" evidence="2">
    <location>
        <begin position="1171"/>
        <end position="1189"/>
    </location>
</feature>
<feature type="transmembrane region" description="Helical" evidence="2">
    <location>
        <begin position="1422"/>
        <end position="1444"/>
    </location>
</feature>
<feature type="transmembrane region" description="Helical" evidence="2">
    <location>
        <begin position="392"/>
        <end position="411"/>
    </location>
</feature>
<feature type="transmembrane region" description="Helical" evidence="2">
    <location>
        <begin position="1026"/>
        <end position="1046"/>
    </location>
</feature>
<feature type="transmembrane region" description="Helical" evidence="2">
    <location>
        <begin position="450"/>
        <end position="468"/>
    </location>
</feature>
<feature type="transmembrane region" description="Helical" evidence="2">
    <location>
        <begin position="423"/>
        <end position="444"/>
    </location>
</feature>
<feature type="transmembrane region" description="Helical" evidence="2">
    <location>
        <begin position="1287"/>
        <end position="1305"/>
    </location>
</feature>
<proteinExistence type="predicted"/>
<feature type="transmembrane region" description="Helical" evidence="2">
    <location>
        <begin position="1398"/>
        <end position="1415"/>
    </location>
</feature>
<feature type="transmembrane region" description="Helical" evidence="2">
    <location>
        <begin position="807"/>
        <end position="827"/>
    </location>
</feature>
<feature type="transmembrane region" description="Helical" evidence="2">
    <location>
        <begin position="1228"/>
        <end position="1247"/>
    </location>
</feature>
<feature type="transmembrane region" description="Helical" evidence="2">
    <location>
        <begin position="1556"/>
        <end position="1574"/>
    </location>
</feature>
<feature type="transmembrane region" description="Helical" evidence="2">
    <location>
        <begin position="1339"/>
        <end position="1360"/>
    </location>
</feature>
<feature type="transmembrane region" description="Helical" evidence="2">
    <location>
        <begin position="480"/>
        <end position="511"/>
    </location>
</feature>
<feature type="transmembrane region" description="Helical" evidence="2">
    <location>
        <begin position="1525"/>
        <end position="1544"/>
    </location>
</feature>
<feature type="transmembrane region" description="Helical" evidence="2">
    <location>
        <begin position="742"/>
        <end position="762"/>
    </location>
</feature>
<keyword evidence="2" id="KW-0812">Transmembrane</keyword>
<evidence type="ECO:0008006" key="5">
    <source>
        <dbReference type="Google" id="ProtNLM"/>
    </source>
</evidence>
<name>A0ABU3T6X3_9MICO</name>
<dbReference type="InterPro" id="IPR058062">
    <property type="entry name" value="SCO7613_C"/>
</dbReference>
<feature type="transmembrane region" description="Helical" evidence="2">
    <location>
        <begin position="971"/>
        <end position="990"/>
    </location>
</feature>
<feature type="transmembrane region" description="Helical" evidence="2">
    <location>
        <begin position="1372"/>
        <end position="1392"/>
    </location>
</feature>
<feature type="transmembrane region" description="Helical" evidence="2">
    <location>
        <begin position="219"/>
        <end position="238"/>
    </location>
</feature>
<protein>
    <recommendedName>
        <fullName evidence="5">DUF2157 domain-containing protein</fullName>
    </recommendedName>
</protein>
<sequence>MEVEHTGARSGISWPPQPGALVDTGRCPSCFTAITVSPCPACGLDLTDARTARVLDLSQRIVALVDERAEALLLIHRASEGAASSPVRATEAERHPVRPAPAPAPALVPAAAPAEAPAAAVFPPPGSATDIAAPPSPRLPVPAASGVPRTSATPAAAASADVHVPPGDEPPAVGSTTADPAKPRRSSVQVFLLSTGVVLLAVAAVFFLTVAWISGGLVLRSVIIGLVTAAVIATASLLRRRRLEATAEGISLLGIALVALDVWAVRANDLGGAASLDAAVYWGAATTAAGAAFVGWSRLSRLRAPLSTAVVALAVGPAILAAGVVGSDTLLAWYVSGLVVVVLAIAAPVAPLLGRPPRAPLRPEIAAVRAVAGLAAIMALAAALFLDPESTWAPVLPSAVLALALAAHAWTMTRRGESRLAPVAAIAAVLSLGAGVAVAVVRAADATLTVTVPVVVAAVVALTLDLAGRRAAPGLARTTFAAGAITALAVAGLASLAPVGAATGAVFVQLSGVVPVFGRSAFDVRHPDAEATAAVIALAAVVALAAIAWRLTGAWGSRRLAALAAGAAIALLAGPQLRVLLLVVAWYLALALAAVVVLLRRRGVLTREGTTPVGAASSPVPGGTAAVPPPRADAPRAVGHPDATAAIAPGPVPIAPAPAAPTPGAEPMVPADPGATPLESAVPSAAPVVAGGVVLAVIAGTIALLGGWVLSFASPLAWGVSTVVATGVIAVAAGVHRSVRVASTACVVAFVSASALLLPSALRAGIEVSLAGRAPAASAGVVAAGCLLFLVSPLARRVRLDVTQRAAGALTATIGAGLSIGVALLTAPPAADAWIAGAGLAAVVATIALAGAPSLATWRIARPAAALTAPLFAAATTDTVLRLAGATASARTIAAAALGVVVAGVALRALRSEPAVRALTDAGTAVVLVLAVAAAPSEGLRWVPLLLAAVAVLLWATDSEGLFSSSGARRHLVWLALAVGAAALWSRLLWQGTDTVEFFTLPVGVALLSLAAGTERARRRRPERSAVTPAVIAAAGTGVALLPTALADPDDLVRAVVAGGLALVALLAGAWVRPARTPDVLPVGVATAGALTLVLCVAVRVTRAVDLGAAGSAAPDAALATAALAFAVAAVGLSRRATTWAAPASRGVAIAAVAVLALGEAVLVAAAVGPVLRVVTAIAVLGAAGVVLLRRHLGAGDPTVAEMSVGGAALGGAALVAAAATAGGVRPIEWATIPLALVALATALMRWSRPRPESLPMPLPFVVTAAVGLAVGLLPSAVLAGDSPARAIGVALAAAIVLGTAPRLLSGPRTVLLVPSVAISGAALAIATALRAVHDVRAASFDLWLVVLVVVLMGAAVLLARRRTGVPVWMPPALAVSALALVTGLSAVRLIAVPGQDVVRVVVTLAVVFAVGVLWRGPRAALVRWAALGLGLALAIVAVAVGAADPVETATLPLAAALLVHGIRSLRSTPELGSWPALGAGLGVLLVPSLLFDFSGDSALWRVIGLGAAALVALLWGVRRRLQAPVVLGGVVLIVHAVAQLWPWITALYESASGLWWLWLGIAGALLIVVAATYERRIREVKAVALALRALR</sequence>
<feature type="transmembrane region" description="Helical" evidence="2">
    <location>
        <begin position="1052"/>
        <end position="1073"/>
    </location>
</feature>
<dbReference type="Proteomes" id="UP001263371">
    <property type="component" value="Unassembled WGS sequence"/>
</dbReference>
<feature type="transmembrane region" description="Helical" evidence="2">
    <location>
        <begin position="331"/>
        <end position="354"/>
    </location>
</feature>
<feature type="region of interest" description="Disordered" evidence="1">
    <location>
        <begin position="82"/>
        <end position="106"/>
    </location>
</feature>
<gene>
    <name evidence="3" type="ORF">RWH45_07840</name>
</gene>